<feature type="chain" id="PRO_5017974987" description="FG-GAP repeat protein" evidence="1">
    <location>
        <begin position="39"/>
        <end position="528"/>
    </location>
</feature>
<protein>
    <recommendedName>
        <fullName evidence="4">FG-GAP repeat protein</fullName>
    </recommendedName>
</protein>
<evidence type="ECO:0000313" key="3">
    <source>
        <dbReference type="Proteomes" id="UP000033956"/>
    </source>
</evidence>
<dbReference type="PROSITE" id="PS51318">
    <property type="entry name" value="TAT"/>
    <property type="match status" value="1"/>
</dbReference>
<dbReference type="PANTHER" id="PTHR44103:SF1">
    <property type="entry name" value="PROPROTEIN CONVERTASE P"/>
    <property type="match status" value="1"/>
</dbReference>
<dbReference type="SUPFAM" id="SSF69318">
    <property type="entry name" value="Integrin alpha N-terminal domain"/>
    <property type="match status" value="1"/>
</dbReference>
<dbReference type="STRING" id="92835.RS81_00965"/>
<keyword evidence="1" id="KW-0732">Signal</keyword>
<accession>A0A0M2H9B7</accession>
<dbReference type="PATRIC" id="fig|92835.4.peg.984"/>
<evidence type="ECO:0008006" key="4">
    <source>
        <dbReference type="Google" id="ProtNLM"/>
    </source>
</evidence>
<dbReference type="InterPro" id="IPR006311">
    <property type="entry name" value="TAT_signal"/>
</dbReference>
<dbReference type="EMBL" id="JYIZ01000039">
    <property type="protein sequence ID" value="KJL43001.1"/>
    <property type="molecule type" value="Genomic_DNA"/>
</dbReference>
<dbReference type="InterPro" id="IPR028994">
    <property type="entry name" value="Integrin_alpha_N"/>
</dbReference>
<name>A0A0M2H9B7_9MICO</name>
<comment type="caution">
    <text evidence="2">The sequence shown here is derived from an EMBL/GenBank/DDBJ whole genome shotgun (WGS) entry which is preliminary data.</text>
</comment>
<proteinExistence type="predicted"/>
<evidence type="ECO:0000313" key="2">
    <source>
        <dbReference type="EMBL" id="KJL43001.1"/>
    </source>
</evidence>
<organism evidence="2 3">
    <name type="scientific">Microbacterium terrae</name>
    <dbReference type="NCBI Taxonomy" id="69369"/>
    <lineage>
        <taxon>Bacteria</taxon>
        <taxon>Bacillati</taxon>
        <taxon>Actinomycetota</taxon>
        <taxon>Actinomycetes</taxon>
        <taxon>Micrococcales</taxon>
        <taxon>Microbacteriaceae</taxon>
        <taxon>Microbacterium</taxon>
    </lineage>
</organism>
<dbReference type="Proteomes" id="UP000033956">
    <property type="component" value="Unassembled WGS sequence"/>
</dbReference>
<keyword evidence="3" id="KW-1185">Reference proteome</keyword>
<reference evidence="2 3" key="1">
    <citation type="submission" date="2015-02" db="EMBL/GenBank/DDBJ databases">
        <title>Draft genome sequences of ten Microbacterium spp. with emphasis on heavy metal contaminated environments.</title>
        <authorList>
            <person name="Corretto E."/>
        </authorList>
    </citation>
    <scope>NUCLEOTIDE SEQUENCE [LARGE SCALE GENOMIC DNA]</scope>
    <source>
        <strain evidence="2 3">DSM 12510</strain>
    </source>
</reference>
<sequence length="528" mass="55838">MRTSPRLRHFSPRRWLTATLVAVLVAPLAVGVAAPASAASSVSISGQVFDSDGTTAGSVWVAAWRPGARTFIDRVQADAAGRFTIPGLTAGWKYYLSAETSVSSKEGRSFGYFTGDPSDPETGYQARGRIFVTKSAGLSGLTLQREARTSISGAFRNADGSPQADAEVYVYARVDYATAPDGYGGLAPSYQTRTAADGSYTVRGLETAGSEVRGHIVALFRGLNGYPAFIGKDPADGIVPADRARVFGRTTAPIDAGTVTLPVTTLPADQFILGRRLTASCCEAPIGEILQVSGGTLSAFSYAGGKLQPGVPIRSGLGDEQIHAPGNWGKYDYFWSNPDYQAREPRSDLVTVDPNGDLIMYEGDGYGYLRPPTKVGSGWRNHQVVLSADVSGDNRPDLLSVDGNGVLRLHRGSSSGALLGPSSKVSSGWKGHTLYAAGWLDKDAEADLVSVDADGVLWASFGRGDGTFKNRQRVSAGWGKYTIAAGEDIDGVGYADIVAREDSTGRLYLYSGLGNGSFKTRKLIATGW</sequence>
<feature type="signal peptide" evidence="1">
    <location>
        <begin position="1"/>
        <end position="38"/>
    </location>
</feature>
<evidence type="ECO:0000256" key="1">
    <source>
        <dbReference type="SAM" id="SignalP"/>
    </source>
</evidence>
<gene>
    <name evidence="2" type="ORF">RS81_00965</name>
</gene>
<dbReference type="AlphaFoldDB" id="A0A0M2H9B7"/>
<dbReference type="PANTHER" id="PTHR44103">
    <property type="entry name" value="PROPROTEIN CONVERTASE P"/>
    <property type="match status" value="1"/>
</dbReference>